<proteinExistence type="inferred from homology"/>
<dbReference type="InterPro" id="IPR006913">
    <property type="entry name" value="CENP-V/GFA"/>
</dbReference>
<evidence type="ECO:0000313" key="7">
    <source>
        <dbReference type="Proteomes" id="UP001156882"/>
    </source>
</evidence>
<name>A0ABQ6CSM0_9HYPH</name>
<keyword evidence="3" id="KW-0862">Zinc</keyword>
<dbReference type="RefSeq" id="WP_284314975.1">
    <property type="nucleotide sequence ID" value="NZ_BSPC01000055.1"/>
</dbReference>
<keyword evidence="4" id="KW-0456">Lyase</keyword>
<gene>
    <name evidence="6" type="ORF">GCM10007874_49870</name>
</gene>
<dbReference type="PROSITE" id="PS51891">
    <property type="entry name" value="CENP_V_GFA"/>
    <property type="match status" value="1"/>
</dbReference>
<reference evidence="7" key="1">
    <citation type="journal article" date="2019" name="Int. J. Syst. Evol. Microbiol.">
        <title>The Global Catalogue of Microorganisms (GCM) 10K type strain sequencing project: providing services to taxonomists for standard genome sequencing and annotation.</title>
        <authorList>
            <consortium name="The Broad Institute Genomics Platform"/>
            <consortium name="The Broad Institute Genome Sequencing Center for Infectious Disease"/>
            <person name="Wu L."/>
            <person name="Ma J."/>
        </authorList>
    </citation>
    <scope>NUCLEOTIDE SEQUENCE [LARGE SCALE GENOMIC DNA]</scope>
    <source>
        <strain evidence="7">NBRC 101365</strain>
    </source>
</reference>
<dbReference type="EMBL" id="BSPC01000055">
    <property type="protein sequence ID" value="GLS21970.1"/>
    <property type="molecule type" value="Genomic_DNA"/>
</dbReference>
<evidence type="ECO:0000256" key="3">
    <source>
        <dbReference type="ARBA" id="ARBA00022833"/>
    </source>
</evidence>
<accession>A0ABQ6CSM0</accession>
<comment type="similarity">
    <text evidence="1">Belongs to the Gfa family.</text>
</comment>
<evidence type="ECO:0000313" key="6">
    <source>
        <dbReference type="EMBL" id="GLS21970.1"/>
    </source>
</evidence>
<dbReference type="PANTHER" id="PTHR33337">
    <property type="entry name" value="GFA DOMAIN-CONTAINING PROTEIN"/>
    <property type="match status" value="1"/>
</dbReference>
<organism evidence="6 7">
    <name type="scientific">Labrys miyagiensis</name>
    <dbReference type="NCBI Taxonomy" id="346912"/>
    <lineage>
        <taxon>Bacteria</taxon>
        <taxon>Pseudomonadati</taxon>
        <taxon>Pseudomonadota</taxon>
        <taxon>Alphaproteobacteria</taxon>
        <taxon>Hyphomicrobiales</taxon>
        <taxon>Xanthobacteraceae</taxon>
        <taxon>Labrys</taxon>
    </lineage>
</organism>
<evidence type="ECO:0000256" key="1">
    <source>
        <dbReference type="ARBA" id="ARBA00005495"/>
    </source>
</evidence>
<evidence type="ECO:0000256" key="2">
    <source>
        <dbReference type="ARBA" id="ARBA00022723"/>
    </source>
</evidence>
<evidence type="ECO:0000259" key="5">
    <source>
        <dbReference type="PROSITE" id="PS51891"/>
    </source>
</evidence>
<feature type="domain" description="CENP-V/GFA" evidence="5">
    <location>
        <begin position="3"/>
        <end position="132"/>
    </location>
</feature>
<comment type="caution">
    <text evidence="6">The sequence shown here is derived from an EMBL/GenBank/DDBJ whole genome shotgun (WGS) entry which is preliminary data.</text>
</comment>
<dbReference type="Gene3D" id="3.90.1590.10">
    <property type="entry name" value="glutathione-dependent formaldehyde- activating enzyme (gfa)"/>
    <property type="match status" value="1"/>
</dbReference>
<dbReference type="InterPro" id="IPR011057">
    <property type="entry name" value="Mss4-like_sf"/>
</dbReference>
<dbReference type="SUPFAM" id="SSF51316">
    <property type="entry name" value="Mss4-like"/>
    <property type="match status" value="1"/>
</dbReference>
<dbReference type="Pfam" id="PF04828">
    <property type="entry name" value="GFA"/>
    <property type="match status" value="1"/>
</dbReference>
<dbReference type="PANTHER" id="PTHR33337:SF40">
    <property type="entry name" value="CENP-V_GFA DOMAIN-CONTAINING PROTEIN-RELATED"/>
    <property type="match status" value="1"/>
</dbReference>
<dbReference type="Proteomes" id="UP001156882">
    <property type="component" value="Unassembled WGS sequence"/>
</dbReference>
<sequence length="134" mass="14490">MQVEGSCHCGKIRFEADIDAETVGICHCTDCQTLSASAFRVTAPASEAGFRLLKGMPKLHVKETADSGAPRVQAFCADCGSAIYSTSLAGTERTFGVRIGVLKQRAKLTPSHQVWCQSKLPWLPEMPGEAFEQE</sequence>
<keyword evidence="2" id="KW-0479">Metal-binding</keyword>
<keyword evidence="7" id="KW-1185">Reference proteome</keyword>
<protein>
    <submittedName>
        <fullName evidence="6">Aldehyde-activating protein</fullName>
    </submittedName>
</protein>
<evidence type="ECO:0000256" key="4">
    <source>
        <dbReference type="ARBA" id="ARBA00023239"/>
    </source>
</evidence>